<evidence type="ECO:0000313" key="19">
    <source>
        <dbReference type="EMBL" id="KAK4318832.1"/>
    </source>
</evidence>
<reference evidence="19" key="1">
    <citation type="submission" date="2023-11" db="EMBL/GenBank/DDBJ databases">
        <title>Genome assemblies of two species of porcelain crab, Petrolisthes cinctipes and Petrolisthes manimaculis (Anomura: Porcellanidae).</title>
        <authorList>
            <person name="Angst P."/>
        </authorList>
    </citation>
    <scope>NUCLEOTIDE SEQUENCE</scope>
    <source>
        <strain evidence="19">PB745_02</strain>
        <tissue evidence="19">Gill</tissue>
    </source>
</reference>
<dbReference type="GO" id="GO:0016199">
    <property type="term" value="P:axon midline choice point recognition"/>
    <property type="evidence" value="ECO:0007669"/>
    <property type="project" value="UniProtKB-ARBA"/>
</dbReference>
<dbReference type="GO" id="GO:0007526">
    <property type="term" value="P:larval somatic muscle development"/>
    <property type="evidence" value="ECO:0007669"/>
    <property type="project" value="UniProtKB-ARBA"/>
</dbReference>
<keyword evidence="9" id="KW-0524">Neurogenesis</keyword>
<dbReference type="GO" id="GO:0003677">
    <property type="term" value="F:DNA binding"/>
    <property type="evidence" value="ECO:0007669"/>
    <property type="project" value="UniProtKB-KW"/>
</dbReference>
<feature type="domain" description="C2H2-type" evidence="18">
    <location>
        <begin position="467"/>
        <end position="494"/>
    </location>
</feature>
<evidence type="ECO:0000256" key="4">
    <source>
        <dbReference type="ARBA" id="ARBA00022723"/>
    </source>
</evidence>
<keyword evidence="8" id="KW-0862">Zinc</keyword>
<evidence type="ECO:0000256" key="15">
    <source>
        <dbReference type="PROSITE-ProRule" id="PRU00042"/>
    </source>
</evidence>
<dbReference type="EMBL" id="JAWZYT010000795">
    <property type="protein sequence ID" value="KAK4318832.1"/>
    <property type="molecule type" value="Genomic_DNA"/>
</dbReference>
<dbReference type="PANTHER" id="PTHR23110:SF111">
    <property type="entry name" value="LONGITUDINALS LACKING PROTEIN, ISOFORMS F_I_K_T"/>
    <property type="match status" value="1"/>
</dbReference>
<dbReference type="SMART" id="SM00225">
    <property type="entry name" value="BTB"/>
    <property type="match status" value="1"/>
</dbReference>
<gene>
    <name evidence="19" type="ORF">Pmani_010154</name>
</gene>
<feature type="compositionally biased region" description="Low complexity" evidence="16">
    <location>
        <begin position="122"/>
        <end position="132"/>
    </location>
</feature>
<dbReference type="GO" id="GO:0007464">
    <property type="term" value="P:R3/R4 cell fate commitment"/>
    <property type="evidence" value="ECO:0007669"/>
    <property type="project" value="UniProtKB-ARBA"/>
</dbReference>
<dbReference type="PANTHER" id="PTHR23110">
    <property type="entry name" value="BTB DOMAIN TRANSCRIPTION FACTOR"/>
    <property type="match status" value="1"/>
</dbReference>
<dbReference type="InterPro" id="IPR013087">
    <property type="entry name" value="Znf_C2H2_type"/>
</dbReference>
<dbReference type="InterPro" id="IPR011333">
    <property type="entry name" value="SKP1/BTB/POZ_sf"/>
</dbReference>
<comment type="caution">
    <text evidence="19">The sequence shown here is derived from an EMBL/GenBank/DDBJ whole genome shotgun (WGS) entry which is preliminary data.</text>
</comment>
<dbReference type="GO" id="GO:0048813">
    <property type="term" value="P:dendrite morphogenesis"/>
    <property type="evidence" value="ECO:0007669"/>
    <property type="project" value="UniProtKB-ARBA"/>
</dbReference>
<dbReference type="CDD" id="cd18315">
    <property type="entry name" value="BTB_POZ_BAB-like"/>
    <property type="match status" value="1"/>
</dbReference>
<keyword evidence="13" id="KW-0539">Nucleus</keyword>
<keyword evidence="4" id="KW-0479">Metal-binding</keyword>
<protein>
    <submittedName>
        <fullName evidence="19">Uncharacterized protein</fullName>
    </submittedName>
</protein>
<dbReference type="GO" id="GO:0045476">
    <property type="term" value="P:nurse cell apoptotic process"/>
    <property type="evidence" value="ECO:0007669"/>
    <property type="project" value="UniProtKB-ARBA"/>
</dbReference>
<comment type="function">
    <text evidence="14">Putative transcription factor required for axon growth and guidance in the central and peripheral nervous systems. Repels CNS axons away from the midline by promoting the expression of the midline repellent sli and its receptor robo.</text>
</comment>
<dbReference type="Pfam" id="PF13909">
    <property type="entry name" value="zf-H2C2_5"/>
    <property type="match status" value="1"/>
</dbReference>
<sequence>MADGMLSLSWNNHSTTFCHTLTALRAKEKYTDVTLACEGKFYQVHKLVLSTCSEYFENMFEETPCKHPVIVLSEIHREELEALLSYMYAGYVNVAENKLARLIKVAELLEIKGLAVPDEPPNGSKKNGSSSNQRTICSHSSPLVRNKKVHSPVSEGNYSPNKSLSSSNDRNSPSPKRMRRDSGVATSENTDPPTHTQAASTGSVKQTEVDTRQDDQQSSWSEHQQDRRDNLEPDTPSTPQEPITDKVQVTLDETLVKEELVEETQDHSVDDTLLETSGGDQSTATTLLIPKYDPMPQEQQEVCVQPPSLHEAVIEALAGPSGMQGWPGGGDIARRLALGENFVGDGNQDLNNPSLNQSPAVQSHAVVRVAQGGHRMDTQRLPEPPQLHLSTTHIREEPNISCSLAQFQMSDSGPDARNLMKCSHNGNKPYSCPFCSFRASHQMGDNNSVAATSGMMIPMDIAATTTFQCHHCSYTTARKYDLNRHMRTHTGEKPWSCPHCSRQFALKHNLKSHLRIHNREYVLYS</sequence>
<dbReference type="Pfam" id="PF00651">
    <property type="entry name" value="BTB"/>
    <property type="match status" value="1"/>
</dbReference>
<accession>A0AAE1Q502</accession>
<dbReference type="Proteomes" id="UP001292094">
    <property type="component" value="Unassembled WGS sequence"/>
</dbReference>
<dbReference type="PROSITE" id="PS50097">
    <property type="entry name" value="BTB"/>
    <property type="match status" value="1"/>
</dbReference>
<feature type="compositionally biased region" description="Polar residues" evidence="16">
    <location>
        <begin position="133"/>
        <end position="143"/>
    </location>
</feature>
<dbReference type="Gene3D" id="3.30.710.10">
    <property type="entry name" value="Potassium Channel Kv1.1, Chain A"/>
    <property type="match status" value="1"/>
</dbReference>
<dbReference type="GO" id="GO:0006357">
    <property type="term" value="P:regulation of transcription by RNA polymerase II"/>
    <property type="evidence" value="ECO:0007669"/>
    <property type="project" value="TreeGrafter"/>
</dbReference>
<evidence type="ECO:0000259" key="18">
    <source>
        <dbReference type="PROSITE" id="PS50157"/>
    </source>
</evidence>
<evidence type="ECO:0000256" key="12">
    <source>
        <dbReference type="ARBA" id="ARBA00023163"/>
    </source>
</evidence>
<dbReference type="SUPFAM" id="SSF57667">
    <property type="entry name" value="beta-beta-alpha zinc fingers"/>
    <property type="match status" value="1"/>
</dbReference>
<keyword evidence="6 15" id="KW-0863">Zinc-finger</keyword>
<keyword evidence="20" id="KW-1185">Reference proteome</keyword>
<dbReference type="SMART" id="SM00355">
    <property type="entry name" value="ZnF_C2H2"/>
    <property type="match status" value="2"/>
</dbReference>
<feature type="domain" description="C2H2-type" evidence="18">
    <location>
        <begin position="495"/>
        <end position="522"/>
    </location>
</feature>
<dbReference type="InterPro" id="IPR051095">
    <property type="entry name" value="Dros_DevTransReg"/>
</dbReference>
<dbReference type="GO" id="GO:0045467">
    <property type="term" value="P:R7 cell development"/>
    <property type="evidence" value="ECO:0007669"/>
    <property type="project" value="UniProtKB-ARBA"/>
</dbReference>
<comment type="similarity">
    <text evidence="2">Belongs to the krueppel C2H2-type zinc-finger protein family.</text>
</comment>
<evidence type="ECO:0000256" key="10">
    <source>
        <dbReference type="ARBA" id="ARBA00023015"/>
    </source>
</evidence>
<dbReference type="PROSITE" id="PS50157">
    <property type="entry name" value="ZINC_FINGER_C2H2_2"/>
    <property type="match status" value="2"/>
</dbReference>
<name>A0AAE1Q502_9EUCA</name>
<keyword evidence="3" id="KW-0217">Developmental protein</keyword>
<evidence type="ECO:0000256" key="14">
    <source>
        <dbReference type="ARBA" id="ARBA00037382"/>
    </source>
</evidence>
<dbReference type="FunFam" id="3.30.160.60:FF:000130">
    <property type="entry name" value="Spalt-like transcription factor 4"/>
    <property type="match status" value="1"/>
</dbReference>
<keyword evidence="10" id="KW-0805">Transcription regulation</keyword>
<dbReference type="Pfam" id="PF00096">
    <property type="entry name" value="zf-C2H2"/>
    <property type="match status" value="1"/>
</dbReference>
<keyword evidence="12" id="KW-0804">Transcription</keyword>
<evidence type="ECO:0000256" key="13">
    <source>
        <dbReference type="ARBA" id="ARBA00023242"/>
    </source>
</evidence>
<keyword evidence="7" id="KW-0221">Differentiation</keyword>
<keyword evidence="11" id="KW-0238">DNA-binding</keyword>
<comment type="subcellular location">
    <subcellularLocation>
        <location evidence="1">Nucleus</location>
    </subcellularLocation>
</comment>
<evidence type="ECO:0000256" key="2">
    <source>
        <dbReference type="ARBA" id="ARBA00006991"/>
    </source>
</evidence>
<dbReference type="AlphaFoldDB" id="A0AAE1Q502"/>
<evidence type="ECO:0000256" key="7">
    <source>
        <dbReference type="ARBA" id="ARBA00022782"/>
    </source>
</evidence>
<dbReference type="GO" id="GO:0005634">
    <property type="term" value="C:nucleus"/>
    <property type="evidence" value="ECO:0007669"/>
    <property type="project" value="UniProtKB-SubCell"/>
</dbReference>
<feature type="compositionally biased region" description="Polar residues" evidence="16">
    <location>
        <begin position="184"/>
        <end position="206"/>
    </location>
</feature>
<organism evidence="19 20">
    <name type="scientific">Petrolisthes manimaculis</name>
    <dbReference type="NCBI Taxonomy" id="1843537"/>
    <lineage>
        <taxon>Eukaryota</taxon>
        <taxon>Metazoa</taxon>
        <taxon>Ecdysozoa</taxon>
        <taxon>Arthropoda</taxon>
        <taxon>Crustacea</taxon>
        <taxon>Multicrustacea</taxon>
        <taxon>Malacostraca</taxon>
        <taxon>Eumalacostraca</taxon>
        <taxon>Eucarida</taxon>
        <taxon>Decapoda</taxon>
        <taxon>Pleocyemata</taxon>
        <taxon>Anomura</taxon>
        <taxon>Galatheoidea</taxon>
        <taxon>Porcellanidae</taxon>
        <taxon>Petrolisthes</taxon>
    </lineage>
</organism>
<evidence type="ECO:0000256" key="11">
    <source>
        <dbReference type="ARBA" id="ARBA00023125"/>
    </source>
</evidence>
<evidence type="ECO:0000313" key="20">
    <source>
        <dbReference type="Proteomes" id="UP001292094"/>
    </source>
</evidence>
<evidence type="ECO:0000256" key="5">
    <source>
        <dbReference type="ARBA" id="ARBA00022737"/>
    </source>
</evidence>
<evidence type="ECO:0000259" key="17">
    <source>
        <dbReference type="PROSITE" id="PS50097"/>
    </source>
</evidence>
<dbReference type="InterPro" id="IPR000210">
    <property type="entry name" value="BTB/POZ_dom"/>
</dbReference>
<keyword evidence="5" id="KW-0677">Repeat</keyword>
<evidence type="ECO:0000256" key="6">
    <source>
        <dbReference type="ARBA" id="ARBA00022771"/>
    </source>
</evidence>
<proteinExistence type="inferred from homology"/>
<evidence type="ECO:0000256" key="9">
    <source>
        <dbReference type="ARBA" id="ARBA00022902"/>
    </source>
</evidence>
<feature type="compositionally biased region" description="Low complexity" evidence="16">
    <location>
        <begin position="162"/>
        <end position="175"/>
    </location>
</feature>
<evidence type="ECO:0000256" key="1">
    <source>
        <dbReference type="ARBA" id="ARBA00004123"/>
    </source>
</evidence>
<dbReference type="PROSITE" id="PS00028">
    <property type="entry name" value="ZINC_FINGER_C2H2_1"/>
    <property type="match status" value="1"/>
</dbReference>
<dbReference type="SUPFAM" id="SSF54695">
    <property type="entry name" value="POZ domain"/>
    <property type="match status" value="1"/>
</dbReference>
<dbReference type="GO" id="GO:0008270">
    <property type="term" value="F:zinc ion binding"/>
    <property type="evidence" value="ECO:0007669"/>
    <property type="project" value="UniProtKB-KW"/>
</dbReference>
<evidence type="ECO:0000256" key="16">
    <source>
        <dbReference type="SAM" id="MobiDB-lite"/>
    </source>
</evidence>
<evidence type="ECO:0000256" key="8">
    <source>
        <dbReference type="ARBA" id="ARBA00022833"/>
    </source>
</evidence>
<dbReference type="InterPro" id="IPR036236">
    <property type="entry name" value="Znf_C2H2_sf"/>
</dbReference>
<feature type="domain" description="BTB" evidence="17">
    <location>
        <begin position="31"/>
        <end position="96"/>
    </location>
</feature>
<dbReference type="GO" id="GO:0035167">
    <property type="term" value="P:larval lymph gland hemopoiesis"/>
    <property type="evidence" value="ECO:0007669"/>
    <property type="project" value="UniProtKB-ARBA"/>
</dbReference>
<dbReference type="Gene3D" id="3.30.160.60">
    <property type="entry name" value="Classic Zinc Finger"/>
    <property type="match status" value="2"/>
</dbReference>
<dbReference type="GO" id="GO:0008406">
    <property type="term" value="P:gonad development"/>
    <property type="evidence" value="ECO:0007669"/>
    <property type="project" value="UniProtKB-ARBA"/>
</dbReference>
<evidence type="ECO:0000256" key="3">
    <source>
        <dbReference type="ARBA" id="ARBA00022473"/>
    </source>
</evidence>
<feature type="region of interest" description="Disordered" evidence="16">
    <location>
        <begin position="115"/>
        <end position="248"/>
    </location>
</feature>
<dbReference type="FunFam" id="3.30.160.60:FF:001156">
    <property type="entry name" value="Zinc finger protein 407"/>
    <property type="match status" value="1"/>
</dbReference>